<feature type="domain" description="RFX-type winged-helix" evidence="7">
    <location>
        <begin position="626"/>
        <end position="698"/>
    </location>
</feature>
<evidence type="ECO:0000313" key="9">
    <source>
        <dbReference type="Proteomes" id="UP001358417"/>
    </source>
</evidence>
<dbReference type="EMBL" id="JAVRRD010000017">
    <property type="protein sequence ID" value="KAK5050622.1"/>
    <property type="molecule type" value="Genomic_DNA"/>
</dbReference>
<dbReference type="InterPro" id="IPR036431">
    <property type="entry name" value="ARID_dom_sf"/>
</dbReference>
<reference evidence="8 9" key="1">
    <citation type="submission" date="2023-08" db="EMBL/GenBank/DDBJ databases">
        <title>Black Yeasts Isolated from many extreme environments.</title>
        <authorList>
            <person name="Coleine C."/>
            <person name="Stajich J.E."/>
            <person name="Selbmann L."/>
        </authorList>
    </citation>
    <scope>NUCLEOTIDE SEQUENCE [LARGE SCALE GENOMIC DNA]</scope>
    <source>
        <strain evidence="8 9">CCFEE 5792</strain>
    </source>
</reference>
<evidence type="ECO:0000259" key="6">
    <source>
        <dbReference type="PROSITE" id="PS51011"/>
    </source>
</evidence>
<keyword evidence="4" id="KW-0539">Nucleus</keyword>
<dbReference type="GO" id="GO:0016586">
    <property type="term" value="C:RSC-type complex"/>
    <property type="evidence" value="ECO:0007669"/>
    <property type="project" value="TreeGrafter"/>
</dbReference>
<dbReference type="InterPro" id="IPR016024">
    <property type="entry name" value="ARM-type_fold"/>
</dbReference>
<dbReference type="GO" id="GO:0006325">
    <property type="term" value="P:chromatin organization"/>
    <property type="evidence" value="ECO:0007669"/>
    <property type="project" value="UniProtKB-KW"/>
</dbReference>
<dbReference type="GeneID" id="89972087"/>
<feature type="compositionally biased region" description="Low complexity" evidence="5">
    <location>
        <begin position="204"/>
        <end position="222"/>
    </location>
</feature>
<keyword evidence="1" id="KW-0156">Chromatin regulator</keyword>
<feature type="compositionally biased region" description="Acidic residues" evidence="5">
    <location>
        <begin position="148"/>
        <end position="157"/>
    </location>
</feature>
<feature type="compositionally biased region" description="Basic and acidic residues" evidence="5">
    <location>
        <begin position="158"/>
        <end position="171"/>
    </location>
</feature>
<name>A0AAV9N6N0_9EURO</name>
<dbReference type="AlphaFoldDB" id="A0AAV9N6N0"/>
<dbReference type="CDD" id="cd16100">
    <property type="entry name" value="ARID"/>
    <property type="match status" value="1"/>
</dbReference>
<dbReference type="SUPFAM" id="SSF48371">
    <property type="entry name" value="ARM repeat"/>
    <property type="match status" value="1"/>
</dbReference>
<sequence length="931" mass="105569">MASPPKKMIEDEAEFLEDVAAFHEKRGTSFDREGKVSGRAISLHKLYSLVMERGGYDALSAERMQWRTLVKEFGFGKTHEAVMTFQLKTVYYKNLAAYEIETYWGEVPPPKEILENISAKGGDLRSRTLESFPLPAGTPARVHASETVDVEPQESADEEKLATPKREKTEPEDLGSAGQLRQDPKRTQMYQPDTLPARARNLRATDSPSTPTAPQQPQAQPSRGLEDPRHPGFDWYENYKPKTSIALTLRPHLTPGNNPTEFHSRKALLKAQTQPRAPENQQQHLRPFLQNQMNGPNIYQRCLLGLRSGIEDEQTFALHHLVKVSHERGDKYKFEGFILLAEALLEKALEITKLVYGVKWDITYNEEDENAALNTLNGAFGTSNLMERIRSFKPLVDDELLETNDSIEQLERLKEAALVLRNMVILEENALFISKMPLFKDFLAIAISLPDQPRLAEFRHSALEVAQYVTQHWPILPTDPLYQSLIPHLESSDRGILLLALRSINRMGMATHDFHRLYDIPLSTIERLFSLLTLDTDVELLGTTLTFLYEFTATPENNSELLSSRPHLIPSMIPRLINLLSHQASVTTENVLAAPQPEKMPIPALIPVIPPDLLAQLLLLPEPERSSKWLRCCFEESPADDITQIAIWQAYQQRFSASNPIPAAEFIKNVSSTFSTAQAQVINGPTPRFIIKGIKPRRVLVDTEKRLRYFKCLWKFGHLDATHPAARNTAKSDVCGQWCSSRESLWLHVLGEHLHLPRGENGGYVTNAPGSWTCRWDRCGRDRPLTKAIEMSSHIRVHIPKSPEDVAEIVHEMDNVGKKPERIGAKHAYQYTLMDQTNQPTGPPWMSVLILRNLARYANKPDGKQFEKNGIRLADQLFGGHKYALFNIVGVSRTLRESVVDLIYMIEEGERAEKRGVKRDHESDDREAAAY</sequence>
<dbReference type="InterPro" id="IPR003150">
    <property type="entry name" value="DNA-bd_RFX"/>
</dbReference>
<dbReference type="PANTHER" id="PTHR22970">
    <property type="entry name" value="AT-RICH INTERACTIVE DOMAIN-CONTAINING PROTEIN 2"/>
    <property type="match status" value="1"/>
</dbReference>
<keyword evidence="9" id="KW-1185">Reference proteome</keyword>
<evidence type="ECO:0000256" key="3">
    <source>
        <dbReference type="ARBA" id="ARBA00023163"/>
    </source>
</evidence>
<dbReference type="RefSeq" id="XP_064705208.1">
    <property type="nucleotide sequence ID" value="XM_064847487.1"/>
</dbReference>
<evidence type="ECO:0000256" key="5">
    <source>
        <dbReference type="SAM" id="MobiDB-lite"/>
    </source>
</evidence>
<dbReference type="GO" id="GO:0003677">
    <property type="term" value="F:DNA binding"/>
    <property type="evidence" value="ECO:0007669"/>
    <property type="project" value="InterPro"/>
</dbReference>
<dbReference type="InterPro" id="IPR052406">
    <property type="entry name" value="Chromatin_Remodeling_Comp"/>
</dbReference>
<evidence type="ECO:0008006" key="10">
    <source>
        <dbReference type="Google" id="ProtNLM"/>
    </source>
</evidence>
<comment type="caution">
    <text evidence="8">The sequence shown here is derived from an EMBL/GenBank/DDBJ whole genome shotgun (WGS) entry which is preliminary data.</text>
</comment>
<dbReference type="Proteomes" id="UP001358417">
    <property type="component" value="Unassembled WGS sequence"/>
</dbReference>
<evidence type="ECO:0000256" key="1">
    <source>
        <dbReference type="ARBA" id="ARBA00022853"/>
    </source>
</evidence>
<dbReference type="Pfam" id="PF01388">
    <property type="entry name" value="ARID"/>
    <property type="match status" value="1"/>
</dbReference>
<accession>A0AAV9N6N0</accession>
<dbReference type="PROSITE" id="PS51011">
    <property type="entry name" value="ARID"/>
    <property type="match status" value="1"/>
</dbReference>
<feature type="region of interest" description="Disordered" evidence="5">
    <location>
        <begin position="128"/>
        <end position="232"/>
    </location>
</feature>
<dbReference type="PANTHER" id="PTHR22970:SF14">
    <property type="entry name" value="AT-RICH INTERACTIVE DOMAIN-CONTAINING PROTEIN 2"/>
    <property type="match status" value="1"/>
</dbReference>
<dbReference type="PROSITE" id="PS51526">
    <property type="entry name" value="RFX_DBD"/>
    <property type="match status" value="1"/>
</dbReference>
<organism evidence="8 9">
    <name type="scientific">Exophiala bonariae</name>
    <dbReference type="NCBI Taxonomy" id="1690606"/>
    <lineage>
        <taxon>Eukaryota</taxon>
        <taxon>Fungi</taxon>
        <taxon>Dikarya</taxon>
        <taxon>Ascomycota</taxon>
        <taxon>Pezizomycotina</taxon>
        <taxon>Eurotiomycetes</taxon>
        <taxon>Chaetothyriomycetidae</taxon>
        <taxon>Chaetothyriales</taxon>
        <taxon>Herpotrichiellaceae</taxon>
        <taxon>Exophiala</taxon>
    </lineage>
</organism>
<keyword evidence="2" id="KW-0805">Transcription regulation</keyword>
<dbReference type="SUPFAM" id="SSF46774">
    <property type="entry name" value="ARID-like"/>
    <property type="match status" value="1"/>
</dbReference>
<dbReference type="GO" id="GO:0006355">
    <property type="term" value="P:regulation of DNA-templated transcription"/>
    <property type="evidence" value="ECO:0007669"/>
    <property type="project" value="InterPro"/>
</dbReference>
<evidence type="ECO:0000259" key="7">
    <source>
        <dbReference type="PROSITE" id="PS51526"/>
    </source>
</evidence>
<evidence type="ECO:0000256" key="2">
    <source>
        <dbReference type="ARBA" id="ARBA00023015"/>
    </source>
</evidence>
<gene>
    <name evidence="8" type="ORF">LTR84_003904</name>
</gene>
<evidence type="ECO:0000256" key="4">
    <source>
        <dbReference type="ARBA" id="ARBA00023242"/>
    </source>
</evidence>
<dbReference type="SMART" id="SM01014">
    <property type="entry name" value="ARID"/>
    <property type="match status" value="1"/>
</dbReference>
<feature type="domain" description="ARID" evidence="6">
    <location>
        <begin position="9"/>
        <end position="103"/>
    </location>
</feature>
<keyword evidence="3" id="KW-0804">Transcription</keyword>
<dbReference type="SMART" id="SM00501">
    <property type="entry name" value="BRIGHT"/>
    <property type="match status" value="1"/>
</dbReference>
<evidence type="ECO:0000313" key="8">
    <source>
        <dbReference type="EMBL" id="KAK5050622.1"/>
    </source>
</evidence>
<dbReference type="Gene3D" id="1.10.150.60">
    <property type="entry name" value="ARID DNA-binding domain"/>
    <property type="match status" value="1"/>
</dbReference>
<dbReference type="InterPro" id="IPR001606">
    <property type="entry name" value="ARID_dom"/>
</dbReference>
<proteinExistence type="predicted"/>
<protein>
    <recommendedName>
        <fullName evidence="10">ARID domain-containing protein</fullName>
    </recommendedName>
</protein>